<keyword evidence="11" id="KW-1185">Reference proteome</keyword>
<protein>
    <submittedName>
        <fullName evidence="10">Uncharacterized protein</fullName>
    </submittedName>
</protein>
<evidence type="ECO:0000256" key="9">
    <source>
        <dbReference type="SAM" id="MobiDB-lite"/>
    </source>
</evidence>
<evidence type="ECO:0000256" key="5">
    <source>
        <dbReference type="ARBA" id="ARBA00022801"/>
    </source>
</evidence>
<dbReference type="Proteomes" id="UP001501447">
    <property type="component" value="Unassembled WGS sequence"/>
</dbReference>
<evidence type="ECO:0000256" key="4">
    <source>
        <dbReference type="ARBA" id="ARBA00022729"/>
    </source>
</evidence>
<evidence type="ECO:0000256" key="2">
    <source>
        <dbReference type="ARBA" id="ARBA00022670"/>
    </source>
</evidence>
<keyword evidence="8" id="KW-0865">Zymogen</keyword>
<evidence type="ECO:0000313" key="10">
    <source>
        <dbReference type="EMBL" id="GAA2616659.1"/>
    </source>
</evidence>
<evidence type="ECO:0000256" key="3">
    <source>
        <dbReference type="ARBA" id="ARBA00022723"/>
    </source>
</evidence>
<evidence type="ECO:0000256" key="1">
    <source>
        <dbReference type="ARBA" id="ARBA00001947"/>
    </source>
</evidence>
<evidence type="ECO:0000256" key="8">
    <source>
        <dbReference type="ARBA" id="ARBA00023145"/>
    </source>
</evidence>
<keyword evidence="7" id="KW-0482">Metalloprotease</keyword>
<reference evidence="11" key="1">
    <citation type="journal article" date="2019" name="Int. J. Syst. Evol. Microbiol.">
        <title>The Global Catalogue of Microorganisms (GCM) 10K type strain sequencing project: providing services to taxonomists for standard genome sequencing and annotation.</title>
        <authorList>
            <consortium name="The Broad Institute Genomics Platform"/>
            <consortium name="The Broad Institute Genome Sequencing Center for Infectious Disease"/>
            <person name="Wu L."/>
            <person name="Ma J."/>
        </authorList>
    </citation>
    <scope>NUCLEOTIDE SEQUENCE [LARGE SCALE GENOMIC DNA]</scope>
    <source>
        <strain evidence="11">JCM 16373</strain>
    </source>
</reference>
<proteinExistence type="predicted"/>
<dbReference type="PROSITE" id="PS00546">
    <property type="entry name" value="CYSTEINE_SWITCH"/>
    <property type="match status" value="1"/>
</dbReference>
<comment type="cofactor">
    <cofactor evidence="1">
        <name>Zn(2+)</name>
        <dbReference type="ChEBI" id="CHEBI:29105"/>
    </cofactor>
</comment>
<keyword evidence="3" id="KW-0479">Metal-binding</keyword>
<evidence type="ECO:0000256" key="7">
    <source>
        <dbReference type="ARBA" id="ARBA00023049"/>
    </source>
</evidence>
<comment type="caution">
    <text evidence="10">The sequence shown here is derived from an EMBL/GenBank/DDBJ whole genome shotgun (WGS) entry which is preliminary data.</text>
</comment>
<accession>A0ABP6CDX9</accession>
<dbReference type="InterPro" id="IPR021158">
    <property type="entry name" value="Pept_M10A_Zn_BS"/>
</dbReference>
<gene>
    <name evidence="10" type="ORF">GCM10009863_33030</name>
</gene>
<keyword evidence="5" id="KW-0378">Hydrolase</keyword>
<evidence type="ECO:0000256" key="6">
    <source>
        <dbReference type="ARBA" id="ARBA00022833"/>
    </source>
</evidence>
<evidence type="ECO:0000313" key="11">
    <source>
        <dbReference type="Proteomes" id="UP001501447"/>
    </source>
</evidence>
<sequence length="62" mass="6597">MPRDVGVFGRAARDAAGRCPRCGRPRQISAPEEPQRKGPAWVVVTGRCPCAPTPPPDGSNRS</sequence>
<keyword evidence="6" id="KW-0862">Zinc</keyword>
<feature type="region of interest" description="Disordered" evidence="9">
    <location>
        <begin position="16"/>
        <end position="39"/>
    </location>
</feature>
<dbReference type="EMBL" id="BAAARJ010000009">
    <property type="protein sequence ID" value="GAA2616659.1"/>
    <property type="molecule type" value="Genomic_DNA"/>
</dbReference>
<name>A0ABP6CDX9_9ACTN</name>
<keyword evidence="2" id="KW-0645">Protease</keyword>
<keyword evidence="4" id="KW-0732">Signal</keyword>
<organism evidence="10 11">
    <name type="scientific">Streptomyces axinellae</name>
    <dbReference type="NCBI Taxonomy" id="552788"/>
    <lineage>
        <taxon>Bacteria</taxon>
        <taxon>Bacillati</taxon>
        <taxon>Actinomycetota</taxon>
        <taxon>Actinomycetes</taxon>
        <taxon>Kitasatosporales</taxon>
        <taxon>Streptomycetaceae</taxon>
        <taxon>Streptomyces</taxon>
    </lineage>
</organism>